<dbReference type="Pfam" id="PF18759">
    <property type="entry name" value="Plavaka"/>
    <property type="match status" value="1"/>
</dbReference>
<dbReference type="AlphaFoldDB" id="A0A8I2YGP0"/>
<evidence type="ECO:0000313" key="2">
    <source>
        <dbReference type="Proteomes" id="UP000683000"/>
    </source>
</evidence>
<gene>
    <name evidence="1" type="ORF">JVT61DRAFT_9598</name>
</gene>
<reference evidence="1" key="1">
    <citation type="submission" date="2021-03" db="EMBL/GenBank/DDBJ databases">
        <title>Evolutionary innovations through gain and loss of genes in the ectomycorrhizal Boletales.</title>
        <authorList>
            <person name="Wu G."/>
            <person name="Miyauchi S."/>
            <person name="Morin E."/>
            <person name="Yang Z.-L."/>
            <person name="Xu J."/>
            <person name="Martin F.M."/>
        </authorList>
    </citation>
    <scope>NUCLEOTIDE SEQUENCE</scope>
    <source>
        <strain evidence="1">BR01</strain>
    </source>
</reference>
<protein>
    <submittedName>
        <fullName evidence="1">Uncharacterized protein</fullName>
    </submittedName>
</protein>
<comment type="caution">
    <text evidence="1">The sequence shown here is derived from an EMBL/GenBank/DDBJ whole genome shotgun (WGS) entry which is preliminary data.</text>
</comment>
<evidence type="ECO:0000313" key="1">
    <source>
        <dbReference type="EMBL" id="KAG6371382.1"/>
    </source>
</evidence>
<dbReference type="InterPro" id="IPR041078">
    <property type="entry name" value="Plavaka"/>
</dbReference>
<dbReference type="OrthoDB" id="2418900at2759"/>
<dbReference type="EMBL" id="JAGFBS010000035">
    <property type="protein sequence ID" value="KAG6371382.1"/>
    <property type="molecule type" value="Genomic_DNA"/>
</dbReference>
<accession>A0A8I2YGP0</accession>
<dbReference type="Proteomes" id="UP000683000">
    <property type="component" value="Unassembled WGS sequence"/>
</dbReference>
<keyword evidence="2" id="KW-1185">Reference proteome</keyword>
<proteinExistence type="predicted"/>
<organism evidence="1 2">
    <name type="scientific">Boletus reticuloceps</name>
    <dbReference type="NCBI Taxonomy" id="495285"/>
    <lineage>
        <taxon>Eukaryota</taxon>
        <taxon>Fungi</taxon>
        <taxon>Dikarya</taxon>
        <taxon>Basidiomycota</taxon>
        <taxon>Agaricomycotina</taxon>
        <taxon>Agaricomycetes</taxon>
        <taxon>Agaricomycetidae</taxon>
        <taxon>Boletales</taxon>
        <taxon>Boletineae</taxon>
        <taxon>Boletaceae</taxon>
        <taxon>Boletoideae</taxon>
        <taxon>Boletus</taxon>
    </lineage>
</organism>
<sequence>MKLINEFLSLRMMKQMSLSFQTAKDLRTQAELLPSGPRWKFEVVPTTHPTKQPVHLYYCDALECIESLFNHPFFADKMDFTPFQLFTIAERVVRVYTEWMSSNSAWEMQLQIPAGGTLCGVILSSDKTNITKIYGGRVAHPMLISLANINMSVMNKGSLHGFLLLALLPIAQFTYPKKRIQSVLSARLFHQCLDIIIDPLKKAATISQMMSDPLGNLRYCFTPLVSCIVDTPEAAMMGCVRGLTSDLSLCHN</sequence>
<name>A0A8I2YGP0_9AGAM</name>